<protein>
    <submittedName>
        <fullName evidence="1">Uncharacterized protein</fullName>
    </submittedName>
</protein>
<dbReference type="EMBL" id="CP025189">
    <property type="protein sequence ID" value="AWV24174.1"/>
    <property type="molecule type" value="Genomic_DNA"/>
</dbReference>
<gene>
    <name evidence="1" type="ORF">RADP37_05550</name>
</gene>
<reference evidence="1" key="1">
    <citation type="submission" date="2017-12" db="EMBL/GenBank/DDBJ databases">
        <authorList>
            <person name="Martens C."/>
            <person name="Dahlstrom E."/>
            <person name="Barbian K."/>
            <person name="Sykora L."/>
            <person name="Ricklefs S."/>
            <person name="Bruno D."/>
            <person name="Anzick I."/>
            <person name="Myles I."/>
            <person name="Datta S.K."/>
        </authorList>
    </citation>
    <scope>NUCLEOTIDE SEQUENCE</scope>
    <source>
        <strain evidence="1">AD2</strain>
    </source>
</reference>
<proteinExistence type="predicted"/>
<sequence length="111" mass="12155">MLNDLSVTFETALDCAWSIITDVDLADAALEPEARPLVSALFFYSLEPSEYARGTRDMCPLFAEFGASRAARGLPVPAWLHIAPAWAQDAFSRAYEDAERSQKSPEEAEAG</sequence>
<dbReference type="AlphaFoldDB" id="A0A4Y1N300"/>
<evidence type="ECO:0000313" key="1">
    <source>
        <dbReference type="EMBL" id="AWV24174.1"/>
    </source>
</evidence>
<name>A0A4Y1N300_9PROT</name>
<accession>A0A4Y1N300</accession>
<organism evidence="1">
    <name type="scientific">Roseomonas mucosa</name>
    <dbReference type="NCBI Taxonomy" id="207340"/>
    <lineage>
        <taxon>Bacteria</taxon>
        <taxon>Pseudomonadati</taxon>
        <taxon>Pseudomonadota</taxon>
        <taxon>Alphaproteobacteria</taxon>
        <taxon>Acetobacterales</taxon>
        <taxon>Roseomonadaceae</taxon>
        <taxon>Roseomonas</taxon>
    </lineage>
</organism>